<feature type="compositionally biased region" description="Basic and acidic residues" evidence="6">
    <location>
        <begin position="65"/>
        <end position="79"/>
    </location>
</feature>
<gene>
    <name evidence="9" type="ORF">CYLTODRAFT_388407</name>
</gene>
<dbReference type="Pfam" id="PF07738">
    <property type="entry name" value="Sad1_UNC"/>
    <property type="match status" value="1"/>
</dbReference>
<feature type="coiled-coil region" evidence="5">
    <location>
        <begin position="435"/>
        <end position="490"/>
    </location>
</feature>
<dbReference type="PANTHER" id="PTHR12953">
    <property type="entry name" value="MEMBRANE PROTEIN CH1 RELATED"/>
    <property type="match status" value="1"/>
</dbReference>
<keyword evidence="3" id="KW-1133">Transmembrane helix</keyword>
<keyword evidence="4" id="KW-0472">Membrane</keyword>
<dbReference type="GO" id="GO:0005737">
    <property type="term" value="C:cytoplasm"/>
    <property type="evidence" value="ECO:0007669"/>
    <property type="project" value="TreeGrafter"/>
</dbReference>
<dbReference type="GO" id="GO:0016020">
    <property type="term" value="C:membrane"/>
    <property type="evidence" value="ECO:0007669"/>
    <property type="project" value="InterPro"/>
</dbReference>
<accession>A0A0D7BPV5</accession>
<dbReference type="InterPro" id="IPR045120">
    <property type="entry name" value="Suco/Slp1-like"/>
</dbReference>
<keyword evidence="5" id="KW-0175">Coiled coil</keyword>
<evidence type="ECO:0000256" key="1">
    <source>
        <dbReference type="ARBA" id="ARBA00004308"/>
    </source>
</evidence>
<dbReference type="InterPro" id="IPR012919">
    <property type="entry name" value="SUN_dom"/>
</dbReference>
<dbReference type="AlphaFoldDB" id="A0A0D7BPV5"/>
<reference evidence="9 10" key="1">
    <citation type="journal article" date="2015" name="Fungal Genet. Biol.">
        <title>Evolution of novel wood decay mechanisms in Agaricales revealed by the genome sequences of Fistulina hepatica and Cylindrobasidium torrendii.</title>
        <authorList>
            <person name="Floudas D."/>
            <person name="Held B.W."/>
            <person name="Riley R."/>
            <person name="Nagy L.G."/>
            <person name="Koehler G."/>
            <person name="Ransdell A.S."/>
            <person name="Younus H."/>
            <person name="Chow J."/>
            <person name="Chiniquy J."/>
            <person name="Lipzen A."/>
            <person name="Tritt A."/>
            <person name="Sun H."/>
            <person name="Haridas S."/>
            <person name="LaButti K."/>
            <person name="Ohm R.A."/>
            <person name="Kues U."/>
            <person name="Blanchette R.A."/>
            <person name="Grigoriev I.V."/>
            <person name="Minto R.E."/>
            <person name="Hibbett D.S."/>
        </authorList>
    </citation>
    <scope>NUCLEOTIDE SEQUENCE [LARGE SCALE GENOMIC DNA]</scope>
    <source>
        <strain evidence="9 10">FP15055 ss-10</strain>
    </source>
</reference>
<organism evidence="9 10">
    <name type="scientific">Cylindrobasidium torrendii FP15055 ss-10</name>
    <dbReference type="NCBI Taxonomy" id="1314674"/>
    <lineage>
        <taxon>Eukaryota</taxon>
        <taxon>Fungi</taxon>
        <taxon>Dikarya</taxon>
        <taxon>Basidiomycota</taxon>
        <taxon>Agaricomycotina</taxon>
        <taxon>Agaricomycetes</taxon>
        <taxon>Agaricomycetidae</taxon>
        <taxon>Agaricales</taxon>
        <taxon>Marasmiineae</taxon>
        <taxon>Physalacriaceae</taxon>
        <taxon>Cylindrobasidium</taxon>
    </lineage>
</organism>
<feature type="signal peptide" evidence="7">
    <location>
        <begin position="1"/>
        <end position="15"/>
    </location>
</feature>
<feature type="compositionally biased region" description="Basic and acidic residues" evidence="6">
    <location>
        <begin position="623"/>
        <end position="636"/>
    </location>
</feature>
<name>A0A0D7BPV5_9AGAR</name>
<dbReference type="Proteomes" id="UP000054007">
    <property type="component" value="Unassembled WGS sequence"/>
</dbReference>
<feature type="region of interest" description="Disordered" evidence="6">
    <location>
        <begin position="700"/>
        <end position="771"/>
    </location>
</feature>
<comment type="subcellular location">
    <subcellularLocation>
        <location evidence="1">Endomembrane system</location>
    </subcellularLocation>
</comment>
<dbReference type="PANTHER" id="PTHR12953:SF0">
    <property type="entry name" value="SUN DOMAIN-CONTAINING OSSIFICATION FACTOR"/>
    <property type="match status" value="1"/>
</dbReference>
<keyword evidence="10" id="KW-1185">Reference proteome</keyword>
<feature type="compositionally biased region" description="Acidic residues" evidence="6">
    <location>
        <begin position="758"/>
        <end position="771"/>
    </location>
</feature>
<feature type="compositionally biased region" description="Low complexity" evidence="6">
    <location>
        <begin position="362"/>
        <end position="373"/>
    </location>
</feature>
<evidence type="ECO:0000256" key="5">
    <source>
        <dbReference type="SAM" id="Coils"/>
    </source>
</evidence>
<feature type="region of interest" description="Disordered" evidence="6">
    <location>
        <begin position="327"/>
        <end position="379"/>
    </location>
</feature>
<dbReference type="Gene3D" id="2.60.120.260">
    <property type="entry name" value="Galactose-binding domain-like"/>
    <property type="match status" value="1"/>
</dbReference>
<evidence type="ECO:0000259" key="8">
    <source>
        <dbReference type="PROSITE" id="PS51469"/>
    </source>
</evidence>
<evidence type="ECO:0000256" key="2">
    <source>
        <dbReference type="ARBA" id="ARBA00022692"/>
    </source>
</evidence>
<dbReference type="PROSITE" id="PS51469">
    <property type="entry name" value="SUN"/>
    <property type="match status" value="1"/>
</dbReference>
<dbReference type="EMBL" id="KN880442">
    <property type="protein sequence ID" value="KIY72593.1"/>
    <property type="molecule type" value="Genomic_DNA"/>
</dbReference>
<evidence type="ECO:0000313" key="9">
    <source>
        <dbReference type="EMBL" id="KIY72593.1"/>
    </source>
</evidence>
<keyword evidence="2" id="KW-0812">Transmembrane</keyword>
<dbReference type="GO" id="GO:0012505">
    <property type="term" value="C:endomembrane system"/>
    <property type="evidence" value="ECO:0007669"/>
    <property type="project" value="UniProtKB-SubCell"/>
</dbReference>
<dbReference type="GO" id="GO:0034975">
    <property type="term" value="P:protein folding in endoplasmic reticulum"/>
    <property type="evidence" value="ECO:0007669"/>
    <property type="project" value="TreeGrafter"/>
</dbReference>
<keyword evidence="7" id="KW-0732">Signal</keyword>
<feature type="region of interest" description="Disordered" evidence="6">
    <location>
        <begin position="623"/>
        <end position="675"/>
    </location>
</feature>
<evidence type="ECO:0000256" key="7">
    <source>
        <dbReference type="SAM" id="SignalP"/>
    </source>
</evidence>
<evidence type="ECO:0000313" key="10">
    <source>
        <dbReference type="Proteomes" id="UP000054007"/>
    </source>
</evidence>
<feature type="domain" description="SUN" evidence="8">
    <location>
        <begin position="90"/>
        <end position="267"/>
    </location>
</feature>
<feature type="region of interest" description="Disordered" evidence="6">
    <location>
        <begin position="555"/>
        <end position="604"/>
    </location>
</feature>
<feature type="compositionally biased region" description="Basic and acidic residues" evidence="6">
    <location>
        <begin position="342"/>
        <end position="354"/>
    </location>
</feature>
<proteinExistence type="predicted"/>
<protein>
    <recommendedName>
        <fullName evidence="8">SUN domain-containing protein</fullName>
    </recommendedName>
</protein>
<evidence type="ECO:0000256" key="3">
    <source>
        <dbReference type="ARBA" id="ARBA00022989"/>
    </source>
</evidence>
<evidence type="ECO:0000256" key="6">
    <source>
        <dbReference type="SAM" id="MobiDB-lite"/>
    </source>
</evidence>
<feature type="compositionally biased region" description="Low complexity" evidence="6">
    <location>
        <begin position="81"/>
        <end position="100"/>
    </location>
</feature>
<dbReference type="STRING" id="1314674.A0A0D7BPV5"/>
<feature type="compositionally biased region" description="Acidic residues" evidence="6">
    <location>
        <begin position="739"/>
        <end position="750"/>
    </location>
</feature>
<feature type="compositionally biased region" description="Basic and acidic residues" evidence="6">
    <location>
        <begin position="722"/>
        <end position="736"/>
    </location>
</feature>
<sequence length="771" mass="86747">MQHWILLSLPLLSWAARTTPNDPFRGISKHIVRAAEEPVCCLVPLDDPAETQGDDVLLPFEQWKEKQSAEQSKSKEPHNRSATATKKAGAAEPGEESSSQPPQPEDGALEVPEILPHFQVPLKDRFNYAAMDCSARVHLSHRSAKSASSILSSKKDRYMLSPCNTKESQFIEVELCDDIRIDTVQLANFEFFSGVFKDLTVSVAKTYTEGWTVVGTYTAKNIRGVQSFHPPRSIQDFYRYIRIEFHTHYGNEYYCPISLFRVYGLTHLEQWKWDIWESDYKAKLDALSSARSQETPDLATFTPIIAPTVDSSLFEQEHGTLTATMLATESVPLPGEDTSDDNESRNRHSTEIYRDGISSGASSNPTPDSAPPSDSDHKATATLEPTVIPAETVAPVTRVVTPVPPPPPPTTGGESIYRTIMNRLTALEGNHTLYVRYLEEQMTGAKELIRRLSEDVGRNQAQAQVYQRKIKEWEKQNRRIEMQYRELYYRVEHLSEEIVMEKRLSIAQLCLLLTVLVFMGLTRGSRQEVRKGMREWGRRHLSFSGDWFRKDAMAATQPLRRSPKQPVGFRMPDPTRTPRTEGDGGIVFPSSSLRSAPIGGSMQHVQSPLVPVPATASMILDTPTKEKPALKLDLPRPRKSSSSSRSRSHTPLRTARPPVSVVKHRAGPPVLKRANSGGHIVVNRSVKRWARTAHLHEVAQVKHEEEENENEEDDPFGLPRKYAAEKDPWLQKRWTDGLDGSEADWADTDGGESAADSVETDQEEEQETEQR</sequence>
<feature type="chain" id="PRO_5013198287" description="SUN domain-containing protein" evidence="7">
    <location>
        <begin position="16"/>
        <end position="771"/>
    </location>
</feature>
<feature type="region of interest" description="Disordered" evidence="6">
    <location>
        <begin position="65"/>
        <end position="108"/>
    </location>
</feature>
<feature type="compositionally biased region" description="Acidic residues" evidence="6">
    <location>
        <begin position="706"/>
        <end position="715"/>
    </location>
</feature>
<dbReference type="OrthoDB" id="266334at2759"/>
<evidence type="ECO:0000256" key="4">
    <source>
        <dbReference type="ARBA" id="ARBA00023136"/>
    </source>
</evidence>